<gene>
    <name evidence="1" type="ORF">FNU76_19475</name>
</gene>
<dbReference type="OrthoDB" id="9035603at2"/>
<dbReference type="Proteomes" id="UP000317550">
    <property type="component" value="Chromosome"/>
</dbReference>
<dbReference type="EMBL" id="CP041730">
    <property type="protein sequence ID" value="QDQ28356.1"/>
    <property type="molecule type" value="Genomic_DNA"/>
</dbReference>
<dbReference type="Gene3D" id="1.20.120.1490">
    <property type="match status" value="1"/>
</dbReference>
<proteinExistence type="predicted"/>
<sequence length="197" mass="22125">MGAKSMVYLMDLEWHPCAAPCGETKESRTMKLLPRLMAMSLLTVMVATQAAQAGEPADAARHARHAGAHGMHGDGMFKALARVKAELKLSPAQSGLWEEADAATRDARQAMRQNHEQMRAAMQAERQKDVLDLAKLDQAMSSQHEQARQGREAVKSKWLAVYASLSVDQKRVVSQHIKDRFARMEKWHERRRAQKAQ</sequence>
<evidence type="ECO:0000313" key="1">
    <source>
        <dbReference type="EMBL" id="QDQ28356.1"/>
    </source>
</evidence>
<organism evidence="1 2">
    <name type="scientific">Chitinimonas arctica</name>
    <dbReference type="NCBI Taxonomy" id="2594795"/>
    <lineage>
        <taxon>Bacteria</taxon>
        <taxon>Pseudomonadati</taxon>
        <taxon>Pseudomonadota</taxon>
        <taxon>Betaproteobacteria</taxon>
        <taxon>Neisseriales</taxon>
        <taxon>Chitinibacteraceae</taxon>
        <taxon>Chitinimonas</taxon>
    </lineage>
</organism>
<name>A0A516SJN6_9NEIS</name>
<dbReference type="InterPro" id="IPR012899">
    <property type="entry name" value="LTXXQ"/>
</dbReference>
<dbReference type="KEGG" id="cari:FNU76_19475"/>
<keyword evidence="2" id="KW-1185">Reference proteome</keyword>
<protein>
    <recommendedName>
        <fullName evidence="3">Periplasmic heavy metal sensor</fullName>
    </recommendedName>
</protein>
<evidence type="ECO:0000313" key="2">
    <source>
        <dbReference type="Proteomes" id="UP000317550"/>
    </source>
</evidence>
<dbReference type="Pfam" id="PF07813">
    <property type="entry name" value="LTXXQ"/>
    <property type="match status" value="1"/>
</dbReference>
<accession>A0A516SJN6</accession>
<evidence type="ECO:0008006" key="3">
    <source>
        <dbReference type="Google" id="ProtNLM"/>
    </source>
</evidence>
<dbReference type="AlphaFoldDB" id="A0A516SJN6"/>
<reference evidence="2" key="1">
    <citation type="submission" date="2019-07" db="EMBL/GenBank/DDBJ databases">
        <title>Chitinimonas sp. nov., isolated from Ny-Alesund, arctica soil.</title>
        <authorList>
            <person name="Xu Q."/>
            <person name="Peng F."/>
        </authorList>
    </citation>
    <scope>NUCLEOTIDE SEQUENCE [LARGE SCALE GENOMIC DNA]</scope>
    <source>
        <strain evidence="2">R3-44</strain>
    </source>
</reference>
<dbReference type="GO" id="GO:0042597">
    <property type="term" value="C:periplasmic space"/>
    <property type="evidence" value="ECO:0007669"/>
    <property type="project" value="InterPro"/>
</dbReference>